<sequence length="131" mass="15316">MHKISCKKWVVLLIILFLIVIFLLYLYFEGGKSYKSSSMIIEIEKKEHHIEPGKYIKMWVIGSNANDNSPNKERYKIMIEDSRIYNLLEEGNEYFVSIQGVKKRNQSEYVYTFGQLGLVDGTQLRGEGKIE</sequence>
<dbReference type="EMBL" id="WBOS01000007">
    <property type="protein sequence ID" value="KAB2333353.1"/>
    <property type="molecule type" value="Genomic_DNA"/>
</dbReference>
<protein>
    <submittedName>
        <fullName evidence="2">Uncharacterized protein</fullName>
    </submittedName>
</protein>
<name>A0A6L3V558_9BACI</name>
<keyword evidence="1" id="KW-0472">Membrane</keyword>
<evidence type="ECO:0000256" key="1">
    <source>
        <dbReference type="SAM" id="Phobius"/>
    </source>
</evidence>
<evidence type="ECO:0000313" key="3">
    <source>
        <dbReference type="Proteomes" id="UP000481030"/>
    </source>
</evidence>
<organism evidence="2 3">
    <name type="scientific">Cytobacillus depressus</name>
    <dbReference type="NCBI Taxonomy" id="1602942"/>
    <lineage>
        <taxon>Bacteria</taxon>
        <taxon>Bacillati</taxon>
        <taxon>Bacillota</taxon>
        <taxon>Bacilli</taxon>
        <taxon>Bacillales</taxon>
        <taxon>Bacillaceae</taxon>
        <taxon>Cytobacillus</taxon>
    </lineage>
</organism>
<accession>A0A6L3V558</accession>
<dbReference type="OrthoDB" id="2880824at2"/>
<reference evidence="2 3" key="1">
    <citation type="journal article" date="2016" name="Antonie Van Leeuwenhoek">
        <title>Bacillus depressus sp. nov., isolated from soil of a sunflower field.</title>
        <authorList>
            <person name="Wei X."/>
            <person name="Xin D."/>
            <person name="Xin Y."/>
            <person name="Zhang H."/>
            <person name="Wang T."/>
            <person name="Zhang J."/>
        </authorList>
    </citation>
    <scope>NUCLEOTIDE SEQUENCE [LARGE SCALE GENOMIC DNA]</scope>
    <source>
        <strain evidence="2 3">BZ1</strain>
    </source>
</reference>
<keyword evidence="1" id="KW-0812">Transmembrane</keyword>
<dbReference type="Proteomes" id="UP000481030">
    <property type="component" value="Unassembled WGS sequence"/>
</dbReference>
<keyword evidence="1" id="KW-1133">Transmembrane helix</keyword>
<gene>
    <name evidence="2" type="ORF">F7731_15995</name>
</gene>
<comment type="caution">
    <text evidence="2">The sequence shown here is derived from an EMBL/GenBank/DDBJ whole genome shotgun (WGS) entry which is preliminary data.</text>
</comment>
<dbReference type="RefSeq" id="WP_151535777.1">
    <property type="nucleotide sequence ID" value="NZ_WBOS01000007.1"/>
</dbReference>
<keyword evidence="3" id="KW-1185">Reference proteome</keyword>
<evidence type="ECO:0000313" key="2">
    <source>
        <dbReference type="EMBL" id="KAB2333353.1"/>
    </source>
</evidence>
<dbReference type="AlphaFoldDB" id="A0A6L3V558"/>
<feature type="transmembrane region" description="Helical" evidence="1">
    <location>
        <begin position="9"/>
        <end position="28"/>
    </location>
</feature>
<proteinExistence type="predicted"/>